<dbReference type="KEGG" id="fmr:Fuma_03256"/>
<feature type="domain" description="DUF1583" evidence="3">
    <location>
        <begin position="40"/>
        <end position="255"/>
    </location>
</feature>
<dbReference type="EMBL" id="CP017641">
    <property type="protein sequence ID" value="APZ93638.1"/>
    <property type="molecule type" value="Genomic_DNA"/>
</dbReference>
<keyword evidence="5" id="KW-1185">Reference proteome</keyword>
<accession>A0A1P8WHW3</accession>
<sequence length="537" mass="58263" precursor="true">MANRQRSLLVVVLLTVAVSTLPEANGQDAVKAESDTVELIAALNQRRAEFPAVFSHNFANDGLPPKFFVAGDADLDNMQQRRDGLVARVQANGTWTSTNLTLQFQLIGDFDVEADFTGLKFKGPEFSGVGIAIAIDDEQKLIPRILRSKELRERQTVRVSMSKIIDGERDFGDNSQAPCEAMSGVLRLSRRGKTIYYLVADNDTADFRLVGQRTATADPTTPKAIQFRSLSDGSASSEVVWTNIRLAAERLLQPPPRGVTPIRSLYVLTFADGNLKKIAEPAPGMTQLGSAEWSSDGKTIVCDMSKGGTATSRIIRMKADGSDFEDLGHGCMPSLSPDGKKIVYSVPGRGITTMNSDGSNVETIDAQGWGTQWSPDGKHIAWASGNNITLLNTETDERTQLLTPAQQLMVGHIYWNLGWSHDSKSIAFKSGSPAGKYQLVVADIGSPDGFQVLYTSTNMEEDVSWMADNESIVFTAMLEDGARRELATISREKGAVAKRLSAIPEGWIGLNPDCSPDGKYAVFAGAPPPQPTEWTGK</sequence>
<evidence type="ECO:0000256" key="1">
    <source>
        <dbReference type="ARBA" id="ARBA00009820"/>
    </source>
</evidence>
<dbReference type="AlphaFoldDB" id="A0A1P8WHW3"/>
<dbReference type="InterPro" id="IPR011475">
    <property type="entry name" value="DUF1583"/>
</dbReference>
<organism evidence="4 5">
    <name type="scientific">Fuerstiella marisgermanici</name>
    <dbReference type="NCBI Taxonomy" id="1891926"/>
    <lineage>
        <taxon>Bacteria</taxon>
        <taxon>Pseudomonadati</taxon>
        <taxon>Planctomycetota</taxon>
        <taxon>Planctomycetia</taxon>
        <taxon>Planctomycetales</taxon>
        <taxon>Planctomycetaceae</taxon>
        <taxon>Fuerstiella</taxon>
    </lineage>
</organism>
<evidence type="ECO:0000259" key="3">
    <source>
        <dbReference type="Pfam" id="PF07622"/>
    </source>
</evidence>
<dbReference type="Pfam" id="PF07676">
    <property type="entry name" value="PD40"/>
    <property type="match status" value="2"/>
</dbReference>
<evidence type="ECO:0000313" key="5">
    <source>
        <dbReference type="Proteomes" id="UP000187735"/>
    </source>
</evidence>
<dbReference type="RefSeq" id="WP_077025074.1">
    <property type="nucleotide sequence ID" value="NZ_CP017641.1"/>
</dbReference>
<gene>
    <name evidence="4" type="ORF">Fuma_03256</name>
</gene>
<comment type="similarity">
    <text evidence="1">Belongs to the TolB family.</text>
</comment>
<proteinExistence type="inferred from homology"/>
<protein>
    <submittedName>
        <fullName evidence="4">Translocation protein</fullName>
    </submittedName>
</protein>
<dbReference type="PANTHER" id="PTHR36842:SF1">
    <property type="entry name" value="PROTEIN TOLB"/>
    <property type="match status" value="1"/>
</dbReference>
<dbReference type="Proteomes" id="UP000187735">
    <property type="component" value="Chromosome"/>
</dbReference>
<reference evidence="4 5" key="1">
    <citation type="journal article" date="2016" name="Front. Microbiol.">
        <title>Fuerstia marisgermanicae gen. nov., sp. nov., an Unusual Member of the Phylum Planctomycetes from the German Wadden Sea.</title>
        <authorList>
            <person name="Kohn T."/>
            <person name="Heuer A."/>
            <person name="Jogler M."/>
            <person name="Vollmers J."/>
            <person name="Boedeker C."/>
            <person name="Bunk B."/>
            <person name="Rast P."/>
            <person name="Borchert D."/>
            <person name="Glockner I."/>
            <person name="Freese H.M."/>
            <person name="Klenk H.P."/>
            <person name="Overmann J."/>
            <person name="Kaster A.K."/>
            <person name="Rohde M."/>
            <person name="Wiegand S."/>
            <person name="Jogler C."/>
        </authorList>
    </citation>
    <scope>NUCLEOTIDE SEQUENCE [LARGE SCALE GENOMIC DNA]</scope>
    <source>
        <strain evidence="4 5">NH11</strain>
    </source>
</reference>
<dbReference type="STRING" id="1891926.Fuma_03256"/>
<dbReference type="InterPro" id="IPR011659">
    <property type="entry name" value="WD40"/>
</dbReference>
<dbReference type="PANTHER" id="PTHR36842">
    <property type="entry name" value="PROTEIN TOLB HOMOLOG"/>
    <property type="match status" value="1"/>
</dbReference>
<keyword evidence="2" id="KW-0732">Signal</keyword>
<dbReference type="Pfam" id="PF07622">
    <property type="entry name" value="DUF1583"/>
    <property type="match status" value="1"/>
</dbReference>
<evidence type="ECO:0000313" key="4">
    <source>
        <dbReference type="EMBL" id="APZ93638.1"/>
    </source>
</evidence>
<dbReference type="SUPFAM" id="SSF82171">
    <property type="entry name" value="DPP6 N-terminal domain-like"/>
    <property type="match status" value="1"/>
</dbReference>
<dbReference type="OrthoDB" id="269409at2"/>
<dbReference type="Gene3D" id="2.120.10.30">
    <property type="entry name" value="TolB, C-terminal domain"/>
    <property type="match status" value="1"/>
</dbReference>
<feature type="signal peptide" evidence="2">
    <location>
        <begin position="1"/>
        <end position="24"/>
    </location>
</feature>
<name>A0A1P8WHW3_9PLAN</name>
<evidence type="ECO:0000256" key="2">
    <source>
        <dbReference type="SAM" id="SignalP"/>
    </source>
</evidence>
<dbReference type="InterPro" id="IPR011042">
    <property type="entry name" value="6-blade_b-propeller_TolB-like"/>
</dbReference>
<feature type="chain" id="PRO_5013088859" evidence="2">
    <location>
        <begin position="25"/>
        <end position="537"/>
    </location>
</feature>